<keyword evidence="4" id="KW-1003">Cell membrane</keyword>
<evidence type="ECO:0000256" key="5">
    <source>
        <dbReference type="ARBA" id="ARBA00022692"/>
    </source>
</evidence>
<feature type="transmembrane region" description="Helical" evidence="9">
    <location>
        <begin position="55"/>
        <end position="75"/>
    </location>
</feature>
<feature type="transmembrane region" description="Helical" evidence="9">
    <location>
        <begin position="202"/>
        <end position="221"/>
    </location>
</feature>
<dbReference type="InterPro" id="IPR020846">
    <property type="entry name" value="MFS_dom"/>
</dbReference>
<comment type="subcellular location">
    <subcellularLocation>
        <location evidence="1">Cell membrane</location>
        <topology evidence="1">Multi-pass membrane protein</topology>
    </subcellularLocation>
</comment>
<dbReference type="SUPFAM" id="SSF103473">
    <property type="entry name" value="MFS general substrate transporter"/>
    <property type="match status" value="1"/>
</dbReference>
<feature type="transmembrane region" description="Helical" evidence="9">
    <location>
        <begin position="272"/>
        <end position="297"/>
    </location>
</feature>
<feature type="transmembrane region" description="Helical" evidence="9">
    <location>
        <begin position="82"/>
        <end position="109"/>
    </location>
</feature>
<dbReference type="Proteomes" id="UP001597079">
    <property type="component" value="Unassembled WGS sequence"/>
</dbReference>
<dbReference type="PROSITE" id="PS50850">
    <property type="entry name" value="MFS"/>
    <property type="match status" value="1"/>
</dbReference>
<comment type="caution">
    <text evidence="11">The sequence shown here is derived from an EMBL/GenBank/DDBJ whole genome shotgun (WGS) entry which is preliminary data.</text>
</comment>
<reference evidence="12" key="1">
    <citation type="journal article" date="2019" name="Int. J. Syst. Evol. Microbiol.">
        <title>The Global Catalogue of Microorganisms (GCM) 10K type strain sequencing project: providing services to taxonomists for standard genome sequencing and annotation.</title>
        <authorList>
            <consortium name="The Broad Institute Genomics Platform"/>
            <consortium name="The Broad Institute Genome Sequencing Center for Infectious Disease"/>
            <person name="Wu L."/>
            <person name="Ma J."/>
        </authorList>
    </citation>
    <scope>NUCLEOTIDE SEQUENCE [LARGE SCALE GENOMIC DNA]</scope>
    <source>
        <strain evidence="12">CGMCC 1.12286</strain>
    </source>
</reference>
<name>A0ABW4JQP2_9BACL</name>
<feature type="transmembrane region" description="Helical" evidence="9">
    <location>
        <begin position="362"/>
        <end position="388"/>
    </location>
</feature>
<comment type="similarity">
    <text evidence="2">Belongs to the major facilitator superfamily. EmrB family.</text>
</comment>
<feature type="region of interest" description="Disordered" evidence="8">
    <location>
        <begin position="489"/>
        <end position="510"/>
    </location>
</feature>
<feature type="transmembrane region" description="Helical" evidence="9">
    <location>
        <begin position="337"/>
        <end position="356"/>
    </location>
</feature>
<dbReference type="EMBL" id="JBHUCX010000092">
    <property type="protein sequence ID" value="MFD1677470.1"/>
    <property type="molecule type" value="Genomic_DNA"/>
</dbReference>
<dbReference type="PRINTS" id="PR01036">
    <property type="entry name" value="TCRTETB"/>
</dbReference>
<dbReference type="CDD" id="cd17503">
    <property type="entry name" value="MFS_LmrB_MDR_like"/>
    <property type="match status" value="1"/>
</dbReference>
<evidence type="ECO:0000313" key="12">
    <source>
        <dbReference type="Proteomes" id="UP001597079"/>
    </source>
</evidence>
<evidence type="ECO:0000256" key="4">
    <source>
        <dbReference type="ARBA" id="ARBA00022475"/>
    </source>
</evidence>
<feature type="domain" description="Major facilitator superfamily (MFS) profile" evidence="10">
    <location>
        <begin position="17"/>
        <end position="485"/>
    </location>
</feature>
<dbReference type="Gene3D" id="1.20.1720.10">
    <property type="entry name" value="Multidrug resistance protein D"/>
    <property type="match status" value="1"/>
</dbReference>
<dbReference type="InterPro" id="IPR011701">
    <property type="entry name" value="MFS"/>
</dbReference>
<evidence type="ECO:0000256" key="7">
    <source>
        <dbReference type="ARBA" id="ARBA00023136"/>
    </source>
</evidence>
<feature type="transmembrane region" description="Helical" evidence="9">
    <location>
        <begin position="140"/>
        <end position="159"/>
    </location>
</feature>
<dbReference type="PANTHER" id="PTHR42718">
    <property type="entry name" value="MAJOR FACILITATOR SUPERFAMILY MULTIDRUG TRANSPORTER MFSC"/>
    <property type="match status" value="1"/>
</dbReference>
<keyword evidence="3" id="KW-0813">Transport</keyword>
<dbReference type="Pfam" id="PF07690">
    <property type="entry name" value="MFS_1"/>
    <property type="match status" value="1"/>
</dbReference>
<feature type="transmembrane region" description="Helical" evidence="9">
    <location>
        <begin position="309"/>
        <end position="330"/>
    </location>
</feature>
<feature type="transmembrane region" description="Helical" evidence="9">
    <location>
        <begin position="462"/>
        <end position="480"/>
    </location>
</feature>
<feature type="transmembrane region" description="Helical" evidence="9">
    <location>
        <begin position="12"/>
        <end position="35"/>
    </location>
</feature>
<gene>
    <name evidence="11" type="ORF">ACFSB2_22675</name>
</gene>
<feature type="transmembrane region" description="Helical" evidence="9">
    <location>
        <begin position="409"/>
        <end position="428"/>
    </location>
</feature>
<evidence type="ECO:0000256" key="6">
    <source>
        <dbReference type="ARBA" id="ARBA00022989"/>
    </source>
</evidence>
<evidence type="ECO:0000259" key="10">
    <source>
        <dbReference type="PROSITE" id="PS50850"/>
    </source>
</evidence>
<keyword evidence="12" id="KW-1185">Reference proteome</keyword>
<dbReference type="PANTHER" id="PTHR42718:SF9">
    <property type="entry name" value="MAJOR FACILITATOR SUPERFAMILY MULTIDRUG TRANSPORTER MFSC"/>
    <property type="match status" value="1"/>
</dbReference>
<evidence type="ECO:0000313" key="11">
    <source>
        <dbReference type="EMBL" id="MFD1677470.1"/>
    </source>
</evidence>
<dbReference type="InterPro" id="IPR004638">
    <property type="entry name" value="EmrB-like"/>
</dbReference>
<dbReference type="RefSeq" id="WP_377945361.1">
    <property type="nucleotide sequence ID" value="NZ_JBHUCX010000092.1"/>
</dbReference>
<dbReference type="InterPro" id="IPR036259">
    <property type="entry name" value="MFS_trans_sf"/>
</dbReference>
<organism evidence="11 12">
    <name type="scientific">Alicyclobacillus fodiniaquatilis</name>
    <dbReference type="NCBI Taxonomy" id="1661150"/>
    <lineage>
        <taxon>Bacteria</taxon>
        <taxon>Bacillati</taxon>
        <taxon>Bacillota</taxon>
        <taxon>Bacilli</taxon>
        <taxon>Bacillales</taxon>
        <taxon>Alicyclobacillaceae</taxon>
        <taxon>Alicyclobacillus</taxon>
    </lineage>
</organism>
<dbReference type="Gene3D" id="1.20.1250.20">
    <property type="entry name" value="MFS general substrate transporter like domains"/>
    <property type="match status" value="1"/>
</dbReference>
<feature type="transmembrane region" description="Helical" evidence="9">
    <location>
        <begin position="233"/>
        <end position="252"/>
    </location>
</feature>
<evidence type="ECO:0000256" key="8">
    <source>
        <dbReference type="SAM" id="MobiDB-lite"/>
    </source>
</evidence>
<evidence type="ECO:0000256" key="3">
    <source>
        <dbReference type="ARBA" id="ARBA00022448"/>
    </source>
</evidence>
<evidence type="ECO:0000256" key="2">
    <source>
        <dbReference type="ARBA" id="ARBA00008537"/>
    </source>
</evidence>
<evidence type="ECO:0000256" key="9">
    <source>
        <dbReference type="SAM" id="Phobius"/>
    </source>
</evidence>
<feature type="transmembrane region" description="Helical" evidence="9">
    <location>
        <begin position="171"/>
        <end position="190"/>
    </location>
</feature>
<keyword evidence="6 9" id="KW-1133">Transmembrane helix</keyword>
<feature type="transmembrane region" description="Helical" evidence="9">
    <location>
        <begin position="115"/>
        <end position="133"/>
    </location>
</feature>
<accession>A0ABW4JQP2</accession>
<keyword evidence="5 9" id="KW-0812">Transmembrane</keyword>
<sequence>MSETRTMGQQSVPVGPIFGVMIAGAFVAYLNQTLINVALPQMMDHLHISATTGDWLTTIYMLVNGVVIPVTAFLMQRFTTRALYLTAMTLFVIGTIICAVGPDFAVILVGRVVQAAGAGILMPVMINVIFTLFPLEKRGMAMGILGIAINFAPAVGPTLSGWIVENYSWRVLFYVILPIALLDLIVSIFLLKNVTQTSRPKLDTLGVVLSTIGFGGLLYAFSMAGSDGNGWGSPQVVITFIVGGVSLAVFVWRELTIGHPILEFRIFRYPMFTLTTIINVLVTMAMYAGMILMPIYMQDVRGFSPLQSGLMLLPGGILMGAVSPITGKLFDKIGARWLSAFGLAITAATTFALARLQMDTTYTYVTILYTVRMFGMAVLMMPIMTAGLNELPLRLNPHGTAMLNTMRMIAGAVGMAFLVTVMSTKAVVHTKAIVMQQHIAATDKVHMLLAQNQGSVMGINDAFMVATILSVLAFLLSFFIRKTKPTEEAPNLSKAQEKSSLSSPALAIEE</sequence>
<evidence type="ECO:0000256" key="1">
    <source>
        <dbReference type="ARBA" id="ARBA00004651"/>
    </source>
</evidence>
<protein>
    <submittedName>
        <fullName evidence="11">DHA2 family efflux MFS transporter permease subunit</fullName>
    </submittedName>
</protein>
<dbReference type="NCBIfam" id="TIGR00711">
    <property type="entry name" value="efflux_EmrB"/>
    <property type="match status" value="1"/>
</dbReference>
<proteinExistence type="inferred from homology"/>
<keyword evidence="7 9" id="KW-0472">Membrane</keyword>